<dbReference type="GO" id="GO:0005524">
    <property type="term" value="F:ATP binding"/>
    <property type="evidence" value="ECO:0007669"/>
    <property type="project" value="InterPro"/>
</dbReference>
<protein>
    <recommendedName>
        <fullName evidence="1">Protein kinase domain-containing protein</fullName>
    </recommendedName>
</protein>
<dbReference type="Gene3D" id="1.10.510.10">
    <property type="entry name" value="Transferase(Phosphotransferase) domain 1"/>
    <property type="match status" value="1"/>
</dbReference>
<dbReference type="InterPro" id="IPR011009">
    <property type="entry name" value="Kinase-like_dom_sf"/>
</dbReference>
<evidence type="ECO:0000313" key="2">
    <source>
        <dbReference type="EMBL" id="DBA03858.1"/>
    </source>
</evidence>
<dbReference type="PANTHER" id="PTHR44329">
    <property type="entry name" value="SERINE/THREONINE-PROTEIN KINASE TNNI3K-RELATED"/>
    <property type="match status" value="1"/>
</dbReference>
<dbReference type="AlphaFoldDB" id="A0AAV2ZFM2"/>
<gene>
    <name evidence="2" type="ORF">N0F65_004548</name>
</gene>
<dbReference type="Proteomes" id="UP001146120">
    <property type="component" value="Unassembled WGS sequence"/>
</dbReference>
<evidence type="ECO:0000259" key="1">
    <source>
        <dbReference type="PROSITE" id="PS50011"/>
    </source>
</evidence>
<dbReference type="EMBL" id="DAKRPA010000014">
    <property type="protein sequence ID" value="DBA03858.1"/>
    <property type="molecule type" value="Genomic_DNA"/>
</dbReference>
<dbReference type="Gene3D" id="3.30.200.20">
    <property type="entry name" value="Phosphorylase Kinase, domain 1"/>
    <property type="match status" value="1"/>
</dbReference>
<reference evidence="2" key="1">
    <citation type="submission" date="2022-11" db="EMBL/GenBank/DDBJ databases">
        <authorList>
            <person name="Morgan W.R."/>
            <person name="Tartar A."/>
        </authorList>
    </citation>
    <scope>NUCLEOTIDE SEQUENCE</scope>
    <source>
        <strain evidence="2">ARSEF 373</strain>
    </source>
</reference>
<dbReference type="PROSITE" id="PS50011">
    <property type="entry name" value="PROTEIN_KINASE_DOM"/>
    <property type="match status" value="1"/>
</dbReference>
<reference evidence="2" key="2">
    <citation type="journal article" date="2023" name="Microbiol Resour">
        <title>Decontamination and Annotation of the Draft Genome Sequence of the Oomycete Lagenidium giganteum ARSEF 373.</title>
        <authorList>
            <person name="Morgan W.R."/>
            <person name="Tartar A."/>
        </authorList>
    </citation>
    <scope>NUCLEOTIDE SEQUENCE</scope>
    <source>
        <strain evidence="2">ARSEF 373</strain>
    </source>
</reference>
<feature type="domain" description="Protein kinase" evidence="1">
    <location>
        <begin position="28"/>
        <end position="303"/>
    </location>
</feature>
<sequence>MMTDKNNQLSHLLNDPALRSVRIPYEEIHVGARIGSTSSTGHFRGRWQHQDVAIRRLSRDLGRTHCHVEELLHQAKLAAKLRHPHIVHVYGVAWNDVNEVSVLTEFVPGGDLRTLLETYSTAKIPVGFDNVEKVRIAYEIALALRFMHSARVMHRNLKSRSIFLSKRGDVKVMAFGTACNMDENYKRTRAGTIRWMAPEVLKGRAYDASADIFSFGAVLAELDNFKRPYEYDDADHAVQGGKLTEIEVARFVIRKKLSIRFSRCQSTCPEMIDMYNLAMACVAFDPNDRPSVQDVLNVLKRALKMLAIGIIGT</sequence>
<dbReference type="Pfam" id="PF00069">
    <property type="entry name" value="Pkinase"/>
    <property type="match status" value="1"/>
</dbReference>
<dbReference type="GO" id="GO:0004674">
    <property type="term" value="F:protein serine/threonine kinase activity"/>
    <property type="evidence" value="ECO:0007669"/>
    <property type="project" value="TreeGrafter"/>
</dbReference>
<dbReference type="InterPro" id="IPR051681">
    <property type="entry name" value="Ser/Thr_Kinases-Pseudokinases"/>
</dbReference>
<accession>A0AAV2ZFM2</accession>
<dbReference type="PANTHER" id="PTHR44329:SF214">
    <property type="entry name" value="PROTEIN KINASE DOMAIN-CONTAINING PROTEIN"/>
    <property type="match status" value="1"/>
</dbReference>
<evidence type="ECO:0000313" key="3">
    <source>
        <dbReference type="Proteomes" id="UP001146120"/>
    </source>
</evidence>
<dbReference type="InterPro" id="IPR000719">
    <property type="entry name" value="Prot_kinase_dom"/>
</dbReference>
<name>A0AAV2ZFM2_9STRA</name>
<dbReference type="PIRSF" id="PIRSF000654">
    <property type="entry name" value="Integrin-linked_kinase"/>
    <property type="match status" value="1"/>
</dbReference>
<comment type="caution">
    <text evidence="2">The sequence shown here is derived from an EMBL/GenBank/DDBJ whole genome shotgun (WGS) entry which is preliminary data.</text>
</comment>
<proteinExistence type="predicted"/>
<organism evidence="2 3">
    <name type="scientific">Lagenidium giganteum</name>
    <dbReference type="NCBI Taxonomy" id="4803"/>
    <lineage>
        <taxon>Eukaryota</taxon>
        <taxon>Sar</taxon>
        <taxon>Stramenopiles</taxon>
        <taxon>Oomycota</taxon>
        <taxon>Peronosporomycetes</taxon>
        <taxon>Pythiales</taxon>
        <taxon>Pythiaceae</taxon>
    </lineage>
</organism>
<keyword evidence="3" id="KW-1185">Reference proteome</keyword>
<dbReference type="SUPFAM" id="SSF56112">
    <property type="entry name" value="Protein kinase-like (PK-like)"/>
    <property type="match status" value="1"/>
</dbReference>